<keyword evidence="3" id="KW-0238">DNA-binding</keyword>
<dbReference type="PRINTS" id="PR00032">
    <property type="entry name" value="HTHARAC"/>
</dbReference>
<dbReference type="RefSeq" id="WP_173866500.1">
    <property type="nucleotide sequence ID" value="NZ_JAAWUU010000032.1"/>
</dbReference>
<protein>
    <recommendedName>
        <fullName evidence="1">Stage 0 sporulation protein A homolog</fullName>
    </recommendedName>
</protein>
<dbReference type="Gene3D" id="3.40.50.2300">
    <property type="match status" value="1"/>
</dbReference>
<dbReference type="InterPro" id="IPR001789">
    <property type="entry name" value="Sig_transdc_resp-reg_receiver"/>
</dbReference>
<keyword evidence="2" id="KW-0805">Transcription regulation</keyword>
<evidence type="ECO:0000259" key="7">
    <source>
        <dbReference type="PROSITE" id="PS01124"/>
    </source>
</evidence>
<gene>
    <name evidence="9" type="ORF">HFM93_09570</name>
</gene>
<evidence type="ECO:0000256" key="4">
    <source>
        <dbReference type="ARBA" id="ARBA00023163"/>
    </source>
</evidence>
<feature type="domain" description="Response regulatory" evidence="8">
    <location>
        <begin position="3"/>
        <end position="120"/>
    </location>
</feature>
<feature type="domain" description="HTH araC/xylS-type" evidence="7">
    <location>
        <begin position="240"/>
        <end position="338"/>
    </location>
</feature>
<proteinExistence type="predicted"/>
<dbReference type="Gene3D" id="1.10.10.60">
    <property type="entry name" value="Homeodomain-like"/>
    <property type="match status" value="2"/>
</dbReference>
<dbReference type="InterPro" id="IPR020449">
    <property type="entry name" value="Tscrpt_reg_AraC-type_HTH"/>
</dbReference>
<keyword evidence="10" id="KW-1185">Reference proteome</keyword>
<dbReference type="PANTHER" id="PTHR43280:SF10">
    <property type="entry name" value="REGULATORY PROTEIN POCR"/>
    <property type="match status" value="1"/>
</dbReference>
<evidence type="ECO:0000259" key="8">
    <source>
        <dbReference type="PROSITE" id="PS50110"/>
    </source>
</evidence>
<dbReference type="InterPro" id="IPR011006">
    <property type="entry name" value="CheY-like_superfamily"/>
</dbReference>
<dbReference type="InterPro" id="IPR018060">
    <property type="entry name" value="HTH_AraC"/>
</dbReference>
<comment type="caution">
    <text evidence="6">Lacks conserved residue(s) required for the propagation of feature annotation.</text>
</comment>
<comment type="function">
    <text evidence="5">May play the central regulatory role in sporulation. It may be an element of the effector pathway responsible for the activation of sporulation genes in response to nutritional stress. Spo0A may act in concert with spo0H (a sigma factor) to control the expression of some genes that are critical to the sporulation process.</text>
</comment>
<comment type="caution">
    <text evidence="9">The sequence shown here is derived from an EMBL/GenBank/DDBJ whole genome shotgun (WGS) entry which is preliminary data.</text>
</comment>
<dbReference type="Proteomes" id="UP000821846">
    <property type="component" value="Unassembled WGS sequence"/>
</dbReference>
<evidence type="ECO:0000256" key="2">
    <source>
        <dbReference type="ARBA" id="ARBA00023015"/>
    </source>
</evidence>
<evidence type="ECO:0000313" key="9">
    <source>
        <dbReference type="EMBL" id="NSG30519.1"/>
    </source>
</evidence>
<evidence type="ECO:0000256" key="3">
    <source>
        <dbReference type="ARBA" id="ARBA00023125"/>
    </source>
</evidence>
<evidence type="ECO:0000256" key="6">
    <source>
        <dbReference type="PROSITE-ProRule" id="PRU00169"/>
    </source>
</evidence>
<keyword evidence="4" id="KW-0804">Transcription</keyword>
<dbReference type="SMART" id="SM00342">
    <property type="entry name" value="HTH_ARAC"/>
    <property type="match status" value="1"/>
</dbReference>
<dbReference type="SUPFAM" id="SSF46689">
    <property type="entry name" value="Homeodomain-like"/>
    <property type="match status" value="1"/>
</dbReference>
<reference evidence="9 10" key="1">
    <citation type="journal article" date="2020" name="Cell Host Microbe">
        <title>Functional and Genomic Variation between Human-Derived Isolates of Lachnospiraceae Reveals Inter- and Intra-Species Diversity.</title>
        <authorList>
            <person name="Sorbara M.T."/>
            <person name="Littmann E.R."/>
            <person name="Fontana E."/>
            <person name="Moody T.U."/>
            <person name="Kohout C.E."/>
            <person name="Gjonbalaj M."/>
            <person name="Eaton V."/>
            <person name="Seok R."/>
            <person name="Leiner I.M."/>
            <person name="Pamer E.G."/>
        </authorList>
    </citation>
    <scope>NUCLEOTIDE SEQUENCE [LARGE SCALE GENOMIC DNA]</scope>
    <source>
        <strain evidence="9 10">MSK.14.16</strain>
    </source>
</reference>
<accession>A0ABX2GZV3</accession>
<organism evidence="9 10">
    <name type="scientific">Faecalicatena fissicatena</name>
    <dbReference type="NCBI Taxonomy" id="290055"/>
    <lineage>
        <taxon>Bacteria</taxon>
        <taxon>Bacillati</taxon>
        <taxon>Bacillota</taxon>
        <taxon>Clostridia</taxon>
        <taxon>Lachnospirales</taxon>
        <taxon>Lachnospiraceae</taxon>
        <taxon>Faecalicatena</taxon>
    </lineage>
</organism>
<evidence type="ECO:0000256" key="5">
    <source>
        <dbReference type="ARBA" id="ARBA00024867"/>
    </source>
</evidence>
<dbReference type="PROSITE" id="PS01124">
    <property type="entry name" value="HTH_ARAC_FAMILY_2"/>
    <property type="match status" value="1"/>
</dbReference>
<dbReference type="PROSITE" id="PS50110">
    <property type="entry name" value="RESPONSE_REGULATORY"/>
    <property type="match status" value="1"/>
</dbReference>
<evidence type="ECO:0000256" key="1">
    <source>
        <dbReference type="ARBA" id="ARBA00018672"/>
    </source>
</evidence>
<dbReference type="InterPro" id="IPR009057">
    <property type="entry name" value="Homeodomain-like_sf"/>
</dbReference>
<dbReference type="EMBL" id="JAAWUZ010000033">
    <property type="protein sequence ID" value="NSG30519.1"/>
    <property type="molecule type" value="Genomic_DNA"/>
</dbReference>
<dbReference type="Pfam" id="PF12833">
    <property type="entry name" value="HTH_18"/>
    <property type="match status" value="1"/>
</dbReference>
<name>A0ABX2GZV3_9FIRM</name>
<dbReference type="PANTHER" id="PTHR43280">
    <property type="entry name" value="ARAC-FAMILY TRANSCRIPTIONAL REGULATOR"/>
    <property type="match status" value="1"/>
</dbReference>
<sequence length="345" mass="40615">MYNVLTAIKNNMLLQELKRLHIWGASTGFEICEVTSDFVTLTEHLRKNKYQLVLLEATPDYPVLNLLQTIRQEKLCQAIAMVGQTAEFKIVRKSFLLGVDDYLITPFEISQFISLFGKIEHAEYGKIEAENSQKESLLDCFRTIDFSIKKELDNLLYHALSEYSDPLESFSYLKRILDDVTLELFRRHPWLELYFQADDFILPETDFPDCEEQIQKSVDDFYSLFTEFAELYPAHSEGMDKILLYILNRPEEDLKQKTISEELYINRSYFSTMFTAQMQINFVDYVNIVKMKRAAYLLKHTKRKVIDIAGALDYKDMGYFLKKFKAKYGVTPSQYRIPETYEFQI</sequence>
<evidence type="ECO:0000313" key="10">
    <source>
        <dbReference type="Proteomes" id="UP000821846"/>
    </source>
</evidence>
<dbReference type="SUPFAM" id="SSF52172">
    <property type="entry name" value="CheY-like"/>
    <property type="match status" value="1"/>
</dbReference>